<keyword evidence="4" id="KW-1185">Reference proteome</keyword>
<dbReference type="Proteomes" id="UP000507222">
    <property type="component" value="Unassembled WGS sequence"/>
</dbReference>
<reference evidence="4" key="1">
    <citation type="journal article" date="2020" name="Genome Biol.">
        <title>Gamete binning: chromosome-level and haplotype-resolved genome assembly enabled by high-throughput single-cell sequencing of gamete genomes.</title>
        <authorList>
            <person name="Campoy J.A."/>
            <person name="Sun H."/>
            <person name="Goel M."/>
            <person name="Jiao W.-B."/>
            <person name="Folz-Donahue K."/>
            <person name="Wang N."/>
            <person name="Rubio M."/>
            <person name="Liu C."/>
            <person name="Kukat C."/>
            <person name="Ruiz D."/>
            <person name="Huettel B."/>
            <person name="Schneeberger K."/>
        </authorList>
    </citation>
    <scope>NUCLEOTIDE SEQUENCE [LARGE SCALE GENOMIC DNA]</scope>
    <source>
        <strain evidence="4">cv. Rojo Pasion</strain>
    </source>
</reference>
<evidence type="ECO:0000313" key="4">
    <source>
        <dbReference type="Proteomes" id="UP000507245"/>
    </source>
</evidence>
<dbReference type="EMBL" id="CAEKDK010000002">
    <property type="protein sequence ID" value="CAB4270848.1"/>
    <property type="molecule type" value="Genomic_DNA"/>
</dbReference>
<accession>A0A6J5WHT0</accession>
<dbReference type="AlphaFoldDB" id="A0A6J5WHT0"/>
<proteinExistence type="predicted"/>
<dbReference type="EMBL" id="CAEKKB010000002">
    <property type="protein sequence ID" value="CAB4301230.1"/>
    <property type="molecule type" value="Genomic_DNA"/>
</dbReference>
<protein>
    <submittedName>
        <fullName evidence="2">Uncharacterized protein</fullName>
    </submittedName>
</protein>
<sequence>MKIYDQFILASISIETTITCRKLSSWLFIEQEKWQLLKIKDPECSSASASKLDGVPMDPAVLDDITTRLLEISDQ</sequence>
<evidence type="ECO:0000313" key="1">
    <source>
        <dbReference type="EMBL" id="CAB4270848.1"/>
    </source>
</evidence>
<dbReference type="Proteomes" id="UP000507245">
    <property type="component" value="Unassembled WGS sequence"/>
</dbReference>
<name>A0A6J5WHT0_PRUAR</name>
<gene>
    <name evidence="1" type="ORF">CURHAP_LOCUS17148</name>
    <name evidence="2" type="ORF">ORAREDHAP_LOCUS16648</name>
</gene>
<evidence type="ECO:0000313" key="3">
    <source>
        <dbReference type="Proteomes" id="UP000507222"/>
    </source>
</evidence>
<reference evidence="2 3" key="2">
    <citation type="submission" date="2020-05" db="EMBL/GenBank/DDBJ databases">
        <authorList>
            <person name="Campoy J."/>
            <person name="Schneeberger K."/>
            <person name="Spophaly S."/>
        </authorList>
    </citation>
    <scope>NUCLEOTIDE SEQUENCE [LARGE SCALE GENOMIC DNA]</scope>
    <source>
        <strain evidence="2">PruArmRojPasFocal</strain>
    </source>
</reference>
<evidence type="ECO:0000313" key="2">
    <source>
        <dbReference type="EMBL" id="CAB4301230.1"/>
    </source>
</evidence>
<organism evidence="2 4">
    <name type="scientific">Prunus armeniaca</name>
    <name type="common">Apricot</name>
    <name type="synonym">Armeniaca vulgaris</name>
    <dbReference type="NCBI Taxonomy" id="36596"/>
    <lineage>
        <taxon>Eukaryota</taxon>
        <taxon>Viridiplantae</taxon>
        <taxon>Streptophyta</taxon>
        <taxon>Embryophyta</taxon>
        <taxon>Tracheophyta</taxon>
        <taxon>Spermatophyta</taxon>
        <taxon>Magnoliopsida</taxon>
        <taxon>eudicotyledons</taxon>
        <taxon>Gunneridae</taxon>
        <taxon>Pentapetalae</taxon>
        <taxon>rosids</taxon>
        <taxon>fabids</taxon>
        <taxon>Rosales</taxon>
        <taxon>Rosaceae</taxon>
        <taxon>Amygdaloideae</taxon>
        <taxon>Amygdaleae</taxon>
        <taxon>Prunus</taxon>
    </lineage>
</organism>